<accession>A0ABV1Y7W4</accession>
<organism evidence="1 2">
    <name type="scientific">Streptomyces lanatus</name>
    <dbReference type="NCBI Taxonomy" id="66900"/>
    <lineage>
        <taxon>Bacteria</taxon>
        <taxon>Bacillati</taxon>
        <taxon>Actinomycetota</taxon>
        <taxon>Actinomycetes</taxon>
        <taxon>Kitasatosporales</taxon>
        <taxon>Streptomycetaceae</taxon>
        <taxon>Streptomyces</taxon>
    </lineage>
</organism>
<dbReference type="RefSeq" id="WP_350897212.1">
    <property type="nucleotide sequence ID" value="NZ_JBEPFB010000045.1"/>
</dbReference>
<name>A0ABV1Y7W4_9ACTN</name>
<dbReference type="EMBL" id="JBEPFB010000045">
    <property type="protein sequence ID" value="MER7379949.1"/>
    <property type="molecule type" value="Genomic_DNA"/>
</dbReference>
<keyword evidence="2" id="KW-1185">Reference proteome</keyword>
<protein>
    <submittedName>
        <fullName evidence="1">Uncharacterized protein</fullName>
    </submittedName>
</protein>
<proteinExistence type="predicted"/>
<sequence length="66" mass="6619">MALVCLVVIVGQLTSDAQVGAGTVVYGLSFTSAGLGVELARRGHTRLAMMAVIFAAAGASLADAMH</sequence>
<dbReference type="Proteomes" id="UP001486207">
    <property type="component" value="Unassembled WGS sequence"/>
</dbReference>
<evidence type="ECO:0000313" key="2">
    <source>
        <dbReference type="Proteomes" id="UP001486207"/>
    </source>
</evidence>
<gene>
    <name evidence="1" type="ORF">ABT384_46005</name>
</gene>
<evidence type="ECO:0000313" key="1">
    <source>
        <dbReference type="EMBL" id="MER7379949.1"/>
    </source>
</evidence>
<reference evidence="1 2" key="1">
    <citation type="submission" date="2024-06" db="EMBL/GenBank/DDBJ databases">
        <title>The Natural Products Discovery Center: Release of the First 8490 Sequenced Strains for Exploring Actinobacteria Biosynthetic Diversity.</title>
        <authorList>
            <person name="Kalkreuter E."/>
            <person name="Kautsar S.A."/>
            <person name="Yang D."/>
            <person name="Bader C.D."/>
            <person name="Teijaro C.N."/>
            <person name="Fluegel L."/>
            <person name="Davis C.M."/>
            <person name="Simpson J.R."/>
            <person name="Lauterbach L."/>
            <person name="Steele A.D."/>
            <person name="Gui C."/>
            <person name="Meng S."/>
            <person name="Li G."/>
            <person name="Viehrig K."/>
            <person name="Ye F."/>
            <person name="Su P."/>
            <person name="Kiefer A.F."/>
            <person name="Nichols A."/>
            <person name="Cepeda A.J."/>
            <person name="Yan W."/>
            <person name="Fan B."/>
            <person name="Jiang Y."/>
            <person name="Adhikari A."/>
            <person name="Zheng C.-J."/>
            <person name="Schuster L."/>
            <person name="Cowan T.M."/>
            <person name="Smanski M.J."/>
            <person name="Chevrette M.G."/>
            <person name="De Carvalho L.P.S."/>
            <person name="Shen B."/>
        </authorList>
    </citation>
    <scope>NUCLEOTIDE SEQUENCE [LARGE SCALE GENOMIC DNA]</scope>
    <source>
        <strain evidence="1 2">NPDC000155</strain>
    </source>
</reference>
<comment type="caution">
    <text evidence="1">The sequence shown here is derived from an EMBL/GenBank/DDBJ whole genome shotgun (WGS) entry which is preliminary data.</text>
</comment>